<dbReference type="EMBL" id="FMTP01000012">
    <property type="protein sequence ID" value="SCW96507.1"/>
    <property type="molecule type" value="Genomic_DNA"/>
</dbReference>
<sequence length="179" mass="18831">MTTFAKRTAGLLLVPCLLAGIPAALAQTAPANGKPPVRTETTTYDNWVVTCRASVEKSAKKTCVATMKVTEAKSKKTVLLWQVGQDKAGTPTYLVRTPLGVRLKDGVQITIGKGKPRKIDYASCSRGGCEAIGPFEDAFGKELLTAKEVVASFVLSNGQTVNVTLPITGIAQALPALKG</sequence>
<dbReference type="RefSeq" id="WP_091444527.1">
    <property type="nucleotide sequence ID" value="NZ_FMTP01000012.1"/>
</dbReference>
<evidence type="ECO:0000256" key="1">
    <source>
        <dbReference type="SAM" id="SignalP"/>
    </source>
</evidence>
<feature type="chain" id="PRO_5011700516" evidence="1">
    <location>
        <begin position="27"/>
        <end position="179"/>
    </location>
</feature>
<accession>A0A1G4USI3</accession>
<feature type="signal peptide" evidence="1">
    <location>
        <begin position="1"/>
        <end position="26"/>
    </location>
</feature>
<evidence type="ECO:0000313" key="2">
    <source>
        <dbReference type="EMBL" id="SCW96507.1"/>
    </source>
</evidence>
<evidence type="ECO:0000313" key="3">
    <source>
        <dbReference type="Proteomes" id="UP000198889"/>
    </source>
</evidence>
<proteinExistence type="predicted"/>
<keyword evidence="1" id="KW-0732">Signal</keyword>
<keyword evidence="3" id="KW-1185">Reference proteome</keyword>
<name>A0A1G4USI3_9HYPH</name>
<dbReference type="AlphaFoldDB" id="A0A1G4USI3"/>
<gene>
    <name evidence="2" type="ORF">SAMN05660859_0263</name>
</gene>
<dbReference type="Pfam" id="PF06776">
    <property type="entry name" value="IalB"/>
    <property type="match status" value="1"/>
</dbReference>
<dbReference type="InterPro" id="IPR010642">
    <property type="entry name" value="Invasion_prot_B"/>
</dbReference>
<protein>
    <submittedName>
        <fullName evidence="2">Invasion protein IalB, involved in pathogenesis</fullName>
    </submittedName>
</protein>
<dbReference type="Proteomes" id="UP000198889">
    <property type="component" value="Unassembled WGS sequence"/>
</dbReference>
<reference evidence="3" key="1">
    <citation type="submission" date="2016-10" db="EMBL/GenBank/DDBJ databases">
        <authorList>
            <person name="Varghese N."/>
            <person name="Submissions S."/>
        </authorList>
    </citation>
    <scope>NUCLEOTIDE SEQUENCE [LARGE SCALE GENOMIC DNA]</scope>
    <source>
        <strain evidence="3">CGMCC 1.1761</strain>
    </source>
</reference>
<dbReference type="STRING" id="177413.SAMN05660859_0263"/>
<dbReference type="Gene3D" id="2.60.40.1880">
    <property type="entry name" value="Invasion associated locus B (IalB) protein"/>
    <property type="match status" value="1"/>
</dbReference>
<dbReference type="InterPro" id="IPR038696">
    <property type="entry name" value="IalB_sf"/>
</dbReference>
<organism evidence="2 3">
    <name type="scientific">Ancylobacter rudongensis</name>
    <dbReference type="NCBI Taxonomy" id="177413"/>
    <lineage>
        <taxon>Bacteria</taxon>
        <taxon>Pseudomonadati</taxon>
        <taxon>Pseudomonadota</taxon>
        <taxon>Alphaproteobacteria</taxon>
        <taxon>Hyphomicrobiales</taxon>
        <taxon>Xanthobacteraceae</taxon>
        <taxon>Ancylobacter</taxon>
    </lineage>
</organism>